<dbReference type="EMBL" id="FSRN01000001">
    <property type="protein sequence ID" value="SIO05111.1"/>
    <property type="molecule type" value="Genomic_DNA"/>
</dbReference>
<keyword evidence="5" id="KW-0067">ATP-binding</keyword>
<keyword evidence="5" id="KW-0347">Helicase</keyword>
<dbReference type="InterPro" id="IPR006343">
    <property type="entry name" value="DnaB/C_C"/>
</dbReference>
<keyword evidence="5" id="KW-0547">Nucleotide-binding</keyword>
<organism evidence="5 6">
    <name type="scientific">Carnobacterium alterfunditum</name>
    <dbReference type="NCBI Taxonomy" id="28230"/>
    <lineage>
        <taxon>Bacteria</taxon>
        <taxon>Bacillati</taxon>
        <taxon>Bacillota</taxon>
        <taxon>Bacilli</taxon>
        <taxon>Lactobacillales</taxon>
        <taxon>Carnobacteriaceae</taxon>
        <taxon>Carnobacterium</taxon>
    </lineage>
</organism>
<evidence type="ECO:0000313" key="5">
    <source>
        <dbReference type="EMBL" id="SIO05111.1"/>
    </source>
</evidence>
<keyword evidence="5" id="KW-0378">Hydrolase</keyword>
<dbReference type="eggNOG" id="COG3611">
    <property type="taxonomic scope" value="Bacteria"/>
</dbReference>
<dbReference type="AlphaFoldDB" id="A0A1N6GCB4"/>
<accession>A0A1N6GCB4</accession>
<evidence type="ECO:0000256" key="2">
    <source>
        <dbReference type="SAM" id="MobiDB-lite"/>
    </source>
</evidence>
<dbReference type="Proteomes" id="UP000184758">
    <property type="component" value="Unassembled WGS sequence"/>
</dbReference>
<dbReference type="Pfam" id="PF25888">
    <property type="entry name" value="WHD_DnaB"/>
    <property type="match status" value="1"/>
</dbReference>
<protein>
    <submittedName>
        <fullName evidence="5">Replicative DNA helicase loader DnaB</fullName>
    </submittedName>
</protein>
<comment type="similarity">
    <text evidence="1">Belongs to the DnaB/DnaD family.</text>
</comment>
<name>A0A1N6GCB4_9LACT</name>
<feature type="compositionally biased region" description="Polar residues" evidence="2">
    <location>
        <begin position="421"/>
        <end position="436"/>
    </location>
</feature>
<feature type="compositionally biased region" description="Basic and acidic residues" evidence="2">
    <location>
        <begin position="409"/>
        <end position="420"/>
    </location>
</feature>
<dbReference type="Pfam" id="PF07261">
    <property type="entry name" value="DnaB_2"/>
    <property type="match status" value="1"/>
</dbReference>
<feature type="domain" description="Replicative helicase loading/DNA remodeling protein DnaB N-terminal winged helix" evidence="4">
    <location>
        <begin position="10"/>
        <end position="262"/>
    </location>
</feature>
<dbReference type="STRING" id="28230.SAMN05878443_1137"/>
<feature type="domain" description="DnaB/C C-terminal" evidence="3">
    <location>
        <begin position="327"/>
        <end position="399"/>
    </location>
</feature>
<evidence type="ECO:0000259" key="3">
    <source>
        <dbReference type="Pfam" id="PF07261"/>
    </source>
</evidence>
<gene>
    <name evidence="5" type="ORF">SAMN05878443_1137</name>
</gene>
<dbReference type="GO" id="GO:0004386">
    <property type="term" value="F:helicase activity"/>
    <property type="evidence" value="ECO:0007669"/>
    <property type="project" value="UniProtKB-KW"/>
</dbReference>
<evidence type="ECO:0000256" key="1">
    <source>
        <dbReference type="ARBA" id="ARBA00093462"/>
    </source>
</evidence>
<reference evidence="6" key="1">
    <citation type="submission" date="2016-11" db="EMBL/GenBank/DDBJ databases">
        <authorList>
            <person name="Varghese N."/>
            <person name="Submissions S."/>
        </authorList>
    </citation>
    <scope>NUCLEOTIDE SEQUENCE [LARGE SCALE GENOMIC DNA]</scope>
    <source>
        <strain evidence="6">313</strain>
    </source>
</reference>
<sequence>MGYPWKNLSPKDGFLVKQQALLSDIDQKILTFLYQPLIGTAAYSLYMTLWTEIEEEAYWSEGVLHSELLALLNIGIPELYQARIKLEAIGLLKTYLQTDPTKLIIYELQAPQTSDVFFKDDLLSLLLLERVGERKFKKLRNRFIIESIDKKKFQEVTKSFLDVFQFDTELLKREKELLKEPVSYIGKTSSSNPKIDSKTFDLKFFYAGLNQQYINRSSITKEIEEAVLVLHTLYGLDELALQQFVLNASDIETGQIDEKKMKKLAYDDYHNKNQQNISLKDVVEKDIQVDSNQQQMRENELTQRGLTKEDIAVIEVSEQISPVDFMNSIKDQKGGFVTKHEEWTLEEIVKKANLPTSVINILIHYILVVRNNPTLDQKLAYKIANDWAQEKVVAPEEAIHKVKKMYLENSEKRQQQENRSKTYAQNRNKGSYGKQTTIRKETLPDWAKAENNQTEETPMSEEEKQSFMERLKRIQNFGKEGE</sequence>
<dbReference type="InterPro" id="IPR058660">
    <property type="entry name" value="WHD_DnaB"/>
</dbReference>
<evidence type="ECO:0000313" key="6">
    <source>
        <dbReference type="Proteomes" id="UP000184758"/>
    </source>
</evidence>
<evidence type="ECO:0000259" key="4">
    <source>
        <dbReference type="Pfam" id="PF25888"/>
    </source>
</evidence>
<proteinExistence type="inferred from homology"/>
<dbReference type="OrthoDB" id="2082007at2"/>
<keyword evidence="6" id="KW-1185">Reference proteome</keyword>
<dbReference type="RefSeq" id="WP_034548052.1">
    <property type="nucleotide sequence ID" value="NZ_FSRN01000001.1"/>
</dbReference>
<feature type="region of interest" description="Disordered" evidence="2">
    <location>
        <begin position="409"/>
        <end position="467"/>
    </location>
</feature>